<dbReference type="NCBIfam" id="TIGR01988">
    <property type="entry name" value="Ubi-OHases"/>
    <property type="match status" value="1"/>
</dbReference>
<comment type="caution">
    <text evidence="7">The sequence shown here is derived from an EMBL/GenBank/DDBJ whole genome shotgun (WGS) entry which is preliminary data.</text>
</comment>
<dbReference type="GO" id="GO:0071949">
    <property type="term" value="F:FAD binding"/>
    <property type="evidence" value="ECO:0007669"/>
    <property type="project" value="InterPro"/>
</dbReference>
<evidence type="ECO:0000313" key="8">
    <source>
        <dbReference type="Proteomes" id="UP000693970"/>
    </source>
</evidence>
<feature type="domain" description="FAD-binding" evidence="6">
    <location>
        <begin position="61"/>
        <end position="316"/>
    </location>
</feature>
<reference evidence="7" key="1">
    <citation type="journal article" date="2021" name="Sci. Rep.">
        <title>Diploid genomic architecture of Nitzschia inconspicua, an elite biomass production diatom.</title>
        <authorList>
            <person name="Oliver A."/>
            <person name="Podell S."/>
            <person name="Pinowska A."/>
            <person name="Traller J.C."/>
            <person name="Smith S.R."/>
            <person name="McClure R."/>
            <person name="Beliaev A."/>
            <person name="Bohutskyi P."/>
            <person name="Hill E.A."/>
            <person name="Rabines A."/>
            <person name="Zheng H."/>
            <person name="Allen L.Z."/>
            <person name="Kuo A."/>
            <person name="Grigoriev I.V."/>
            <person name="Allen A.E."/>
            <person name="Hazlebeck D."/>
            <person name="Allen E.E."/>
        </authorList>
    </citation>
    <scope>NUCLEOTIDE SEQUENCE</scope>
    <source>
        <strain evidence="7">Hildebrandi</strain>
    </source>
</reference>
<dbReference type="EMBL" id="JAGRRH010000005">
    <property type="protein sequence ID" value="KAG7369738.1"/>
    <property type="molecule type" value="Genomic_DNA"/>
</dbReference>
<dbReference type="Proteomes" id="UP000693970">
    <property type="component" value="Unassembled WGS sequence"/>
</dbReference>
<reference evidence="7" key="2">
    <citation type="submission" date="2021-04" db="EMBL/GenBank/DDBJ databases">
        <authorList>
            <person name="Podell S."/>
        </authorList>
    </citation>
    <scope>NUCLEOTIDE SEQUENCE</scope>
    <source>
        <strain evidence="7">Hildebrandi</strain>
    </source>
</reference>
<dbReference type="PANTHER" id="PTHR43876">
    <property type="entry name" value="UBIQUINONE BIOSYNTHESIS MONOOXYGENASE COQ6, MITOCHONDRIAL"/>
    <property type="match status" value="1"/>
</dbReference>
<keyword evidence="5" id="KW-0503">Monooxygenase</keyword>
<evidence type="ECO:0000259" key="6">
    <source>
        <dbReference type="Pfam" id="PF01494"/>
    </source>
</evidence>
<comment type="cofactor">
    <cofactor evidence="1">
        <name>FAD</name>
        <dbReference type="ChEBI" id="CHEBI:57692"/>
    </cofactor>
</comment>
<dbReference type="PANTHER" id="PTHR43876:SF7">
    <property type="entry name" value="UBIQUINONE BIOSYNTHESIS MONOOXYGENASE COQ6, MITOCHONDRIAL"/>
    <property type="match status" value="1"/>
</dbReference>
<keyword evidence="7" id="KW-0830">Ubiquinone</keyword>
<gene>
    <name evidence="7" type="ORF">IV203_027484</name>
</gene>
<feature type="domain" description="FAD-binding" evidence="6">
    <location>
        <begin position="380"/>
        <end position="458"/>
    </location>
</feature>
<dbReference type="GO" id="GO:0016705">
    <property type="term" value="F:oxidoreductase activity, acting on paired donors, with incorporation or reduction of molecular oxygen"/>
    <property type="evidence" value="ECO:0007669"/>
    <property type="project" value="InterPro"/>
</dbReference>
<dbReference type="GO" id="GO:0006744">
    <property type="term" value="P:ubiquinone biosynthetic process"/>
    <property type="evidence" value="ECO:0007669"/>
    <property type="project" value="InterPro"/>
</dbReference>
<keyword evidence="4" id="KW-0560">Oxidoreductase</keyword>
<evidence type="ECO:0000256" key="2">
    <source>
        <dbReference type="ARBA" id="ARBA00022630"/>
    </source>
</evidence>
<evidence type="ECO:0000256" key="3">
    <source>
        <dbReference type="ARBA" id="ARBA00022827"/>
    </source>
</evidence>
<dbReference type="InterPro" id="IPR051205">
    <property type="entry name" value="UbiH/COQ6_monooxygenase"/>
</dbReference>
<organism evidence="7 8">
    <name type="scientific">Nitzschia inconspicua</name>
    <dbReference type="NCBI Taxonomy" id="303405"/>
    <lineage>
        <taxon>Eukaryota</taxon>
        <taxon>Sar</taxon>
        <taxon>Stramenopiles</taxon>
        <taxon>Ochrophyta</taxon>
        <taxon>Bacillariophyta</taxon>
        <taxon>Bacillariophyceae</taxon>
        <taxon>Bacillariophycidae</taxon>
        <taxon>Bacillariales</taxon>
        <taxon>Bacillariaceae</taxon>
        <taxon>Nitzschia</taxon>
    </lineage>
</organism>
<dbReference type="GO" id="GO:0004497">
    <property type="term" value="F:monooxygenase activity"/>
    <property type="evidence" value="ECO:0007669"/>
    <property type="project" value="UniProtKB-KW"/>
</dbReference>
<protein>
    <submittedName>
        <fullName evidence="7">UbiH/UbiF/VisC/COQ6 family ubiquinone biosynthesis hydroxylase</fullName>
    </submittedName>
</protein>
<evidence type="ECO:0000313" key="7">
    <source>
        <dbReference type="EMBL" id="KAG7369738.1"/>
    </source>
</evidence>
<dbReference type="InterPro" id="IPR010971">
    <property type="entry name" value="UbiH/COQ6"/>
</dbReference>
<name>A0A9K3LXD1_9STRA</name>
<dbReference type="OrthoDB" id="683240at2759"/>
<keyword evidence="8" id="KW-1185">Reference proteome</keyword>
<dbReference type="InterPro" id="IPR002938">
    <property type="entry name" value="FAD-bd"/>
</dbReference>
<proteinExistence type="predicted"/>
<dbReference type="GO" id="GO:0005739">
    <property type="term" value="C:mitochondrion"/>
    <property type="evidence" value="ECO:0007669"/>
    <property type="project" value="TreeGrafter"/>
</dbReference>
<evidence type="ECO:0000256" key="1">
    <source>
        <dbReference type="ARBA" id="ARBA00001974"/>
    </source>
</evidence>
<keyword evidence="3" id="KW-0274">FAD</keyword>
<evidence type="ECO:0000256" key="5">
    <source>
        <dbReference type="ARBA" id="ARBA00023033"/>
    </source>
</evidence>
<keyword evidence="2" id="KW-0285">Flavoprotein</keyword>
<accession>A0A9K3LXD1</accession>
<dbReference type="AlphaFoldDB" id="A0A9K3LXD1"/>
<sequence length="511" mass="55355">MAFSLAASLSRQSKFALSRHSSRILPMTTILQPPPRCFSSTVVSPSTENDDNNNNNFDNFYDVTIVGGGVVGSSLAHLINRRMPSLKVAVLESRECAPSQPSIDRVPHPRSYALSPASLQVLGDSVVSRLPLGHYDSMQVWQAKSPSVLTFTARDLDADPSKATYLGACCEDQPIVATLWEELMKSPSTERITNARLKSLQTGHPSALAMAELEDGTEIQTPVMIGADGGNSWVRKSSGISKIGGDYEQSALTFTVSLRDSMTRRAFQRYLDDGGPMALLPTFSSNHAVVVWSAIPEVLARWKDAPEEDFVAYLNECLQEGPQRVPSLLEGTVGNSSGSGILTNLVYGTERVLDTLHYGLAMASQHPDPTFQVPPRIEGVVSPKFTFPLSCYQSTSYTKGRVALVGDAAHTVHPMAGQGLNLGLGDVATLVSCLEKAHRAGMDLSSFLHEYDSNRHRSVSISLGGIHTLQRMFRAQNVPVQHIKTFGMNMIQNVGPLRRQLAVAAAHGIAL</sequence>
<evidence type="ECO:0000256" key="4">
    <source>
        <dbReference type="ARBA" id="ARBA00023002"/>
    </source>
</evidence>
<dbReference type="Pfam" id="PF01494">
    <property type="entry name" value="FAD_binding_3"/>
    <property type="match status" value="2"/>
</dbReference>